<feature type="binding site" evidence="3">
    <location>
        <position position="60"/>
    </location>
    <ligand>
        <name>Mg(2+)</name>
        <dbReference type="ChEBI" id="CHEBI:18420"/>
        <label>1</label>
    </ligand>
</feature>
<organism evidence="4 5">
    <name type="scientific">Polyangium jinanense</name>
    <dbReference type="NCBI Taxonomy" id="2829994"/>
    <lineage>
        <taxon>Bacteria</taxon>
        <taxon>Pseudomonadati</taxon>
        <taxon>Myxococcota</taxon>
        <taxon>Polyangia</taxon>
        <taxon>Polyangiales</taxon>
        <taxon>Polyangiaceae</taxon>
        <taxon>Polyangium</taxon>
    </lineage>
</organism>
<dbReference type="InterPro" id="IPR036705">
    <property type="entry name" value="Ribosyl_crysJ1_sf"/>
</dbReference>
<keyword evidence="3" id="KW-0479">Metal-binding</keyword>
<reference evidence="4 5" key="1">
    <citation type="submission" date="2021-04" db="EMBL/GenBank/DDBJ databases">
        <title>Genome analysis of Polyangium sp.</title>
        <authorList>
            <person name="Li Y."/>
            <person name="Wang J."/>
        </authorList>
    </citation>
    <scope>NUCLEOTIDE SEQUENCE [LARGE SCALE GENOMIC DNA]</scope>
    <source>
        <strain evidence="4 5">SDU14</strain>
    </source>
</reference>
<dbReference type="SUPFAM" id="SSF101478">
    <property type="entry name" value="ADP-ribosylglycohydrolase"/>
    <property type="match status" value="1"/>
</dbReference>
<feature type="binding site" evidence="3">
    <location>
        <position position="62"/>
    </location>
    <ligand>
        <name>Mg(2+)</name>
        <dbReference type="ChEBI" id="CHEBI:18420"/>
        <label>1</label>
    </ligand>
</feature>
<evidence type="ECO:0000313" key="5">
    <source>
        <dbReference type="Proteomes" id="UP001151081"/>
    </source>
</evidence>
<feature type="binding site" evidence="3">
    <location>
        <position position="299"/>
    </location>
    <ligand>
        <name>Mg(2+)</name>
        <dbReference type="ChEBI" id="CHEBI:18420"/>
        <label>1</label>
    </ligand>
</feature>
<name>A0A9X3X975_9BACT</name>
<dbReference type="PANTHER" id="PTHR16222:SF24">
    <property type="entry name" value="ADP-RIBOSYLHYDROLASE ARH3"/>
    <property type="match status" value="1"/>
</dbReference>
<dbReference type="RefSeq" id="WP_272426785.1">
    <property type="nucleotide sequence ID" value="NZ_JAGTJJ010000021.1"/>
</dbReference>
<dbReference type="InterPro" id="IPR050792">
    <property type="entry name" value="ADP-ribosylglycohydrolase"/>
</dbReference>
<feature type="binding site" evidence="3">
    <location>
        <position position="298"/>
    </location>
    <ligand>
        <name>Mg(2+)</name>
        <dbReference type="ChEBI" id="CHEBI:18420"/>
        <label>1</label>
    </ligand>
</feature>
<keyword evidence="2" id="KW-0378">Hydrolase</keyword>
<feature type="binding site" evidence="3">
    <location>
        <position position="296"/>
    </location>
    <ligand>
        <name>Mg(2+)</name>
        <dbReference type="ChEBI" id="CHEBI:18420"/>
        <label>1</label>
    </ligand>
</feature>
<evidence type="ECO:0000256" key="1">
    <source>
        <dbReference type="ARBA" id="ARBA00010702"/>
    </source>
</evidence>
<keyword evidence="3" id="KW-0460">Magnesium</keyword>
<dbReference type="InterPro" id="IPR005502">
    <property type="entry name" value="Ribosyl_crysJ1"/>
</dbReference>
<dbReference type="EMBL" id="JAGTJJ010000021">
    <property type="protein sequence ID" value="MDC3984483.1"/>
    <property type="molecule type" value="Genomic_DNA"/>
</dbReference>
<evidence type="ECO:0000313" key="4">
    <source>
        <dbReference type="EMBL" id="MDC3984483.1"/>
    </source>
</evidence>
<evidence type="ECO:0000256" key="2">
    <source>
        <dbReference type="ARBA" id="ARBA00022801"/>
    </source>
</evidence>
<proteinExistence type="inferred from homology"/>
<feature type="binding site" evidence="3">
    <location>
        <position position="61"/>
    </location>
    <ligand>
        <name>Mg(2+)</name>
        <dbReference type="ChEBI" id="CHEBI:18420"/>
        <label>1</label>
    </ligand>
</feature>
<dbReference type="GO" id="GO:0016787">
    <property type="term" value="F:hydrolase activity"/>
    <property type="evidence" value="ECO:0007669"/>
    <property type="project" value="UniProtKB-KW"/>
</dbReference>
<comment type="caution">
    <text evidence="4">The sequence shown here is derived from an EMBL/GenBank/DDBJ whole genome shotgun (WGS) entry which is preliminary data.</text>
</comment>
<dbReference type="Pfam" id="PF03747">
    <property type="entry name" value="ADP_ribosyl_GH"/>
    <property type="match status" value="1"/>
</dbReference>
<dbReference type="Gene3D" id="1.10.4080.10">
    <property type="entry name" value="ADP-ribosylation/Crystallin J1"/>
    <property type="match status" value="1"/>
</dbReference>
<evidence type="ECO:0000256" key="3">
    <source>
        <dbReference type="PIRSR" id="PIRSR605502-1"/>
    </source>
</evidence>
<comment type="similarity">
    <text evidence="1">Belongs to the ADP-ribosylglycohydrolase family.</text>
</comment>
<dbReference type="Proteomes" id="UP001151081">
    <property type="component" value="Unassembled WGS sequence"/>
</dbReference>
<dbReference type="PANTHER" id="PTHR16222">
    <property type="entry name" value="ADP-RIBOSYLGLYCOHYDROLASE"/>
    <property type="match status" value="1"/>
</dbReference>
<protein>
    <submittedName>
        <fullName evidence="4">ADP-ribosylglycohydrolase family protein</fullName>
    </submittedName>
</protein>
<accession>A0A9X3X975</accession>
<gene>
    <name evidence="4" type="ORF">KEG57_28510</name>
</gene>
<comment type="cofactor">
    <cofactor evidence="3">
        <name>Mg(2+)</name>
        <dbReference type="ChEBI" id="CHEBI:18420"/>
    </cofactor>
    <text evidence="3">Binds 2 magnesium ions per subunit.</text>
</comment>
<dbReference type="AlphaFoldDB" id="A0A9X3X975"/>
<keyword evidence="5" id="KW-1185">Reference proteome</keyword>
<sequence>MTTREASPSEDLFLGCLLGGALGDALGYPIEFVRSEKQIIERFGATAPPDLSYASEVRVSDDTQMTLFSAEALLRARSAGSGAIVPFALGAYQRWYVTQELAPRDRVRHRSGEGLLLADPRLYARRAPGQTCLSALSSSFTRPSIATIDDPPNGSKGCGAVMRAAPFGLAARTREDAFVVARDAAVLTHGHPSGYLSAAYLAALVHDIARGATLEEAMGLADALLVREREHQEVAAALTRARALAAGGALSPSAIEQLGGGWVAEEALAIAIACVLQATARSVAQTLWRAVAHGGDSDSTGSITGNLVGVMFGASALPVHWLSQLELRDLIERVARDLHAAAMGSGRPDPTDYPAADGVVRVPRWNA</sequence>
<dbReference type="GO" id="GO:0046872">
    <property type="term" value="F:metal ion binding"/>
    <property type="evidence" value="ECO:0007669"/>
    <property type="project" value="UniProtKB-KW"/>
</dbReference>